<protein>
    <submittedName>
        <fullName evidence="1">Uncharacterized protein</fullName>
    </submittedName>
</protein>
<dbReference type="HOGENOM" id="CLU_628777_0_0_1"/>
<dbReference type="Proteomes" id="UP000014978">
    <property type="component" value="Unassembled WGS sequence"/>
</dbReference>
<proteinExistence type="predicted"/>
<comment type="caution">
    <text evidence="1">The sequence shown here is derived from an EMBL/GenBank/DDBJ whole genome shotgun (WGS) entry which is preliminary data.</text>
</comment>
<reference evidence="2" key="1">
    <citation type="journal article" date="2013" name="PLoS Genet.">
        <title>The genome of Spraguea lophii and the basis of host-microsporidian interactions.</title>
        <authorList>
            <person name="Campbell S.E."/>
            <person name="Williams T.A."/>
            <person name="Yousuf A."/>
            <person name="Soanes D.M."/>
            <person name="Paszkiewicz K.H."/>
            <person name="Williams B.A.P."/>
        </authorList>
    </citation>
    <scope>NUCLEOTIDE SEQUENCE [LARGE SCALE GENOMIC DNA]</scope>
    <source>
        <strain evidence="2">42_110</strain>
    </source>
</reference>
<name>S7XIW5_SPRLO</name>
<dbReference type="VEuPathDB" id="MicrosporidiaDB:SLOPH_944"/>
<dbReference type="InParanoid" id="S7XIW5"/>
<dbReference type="AlphaFoldDB" id="S7XIW5"/>
<accession>S7XIW5</accession>
<sequence>MIILLLKIVYSAYSDDKKLLDINEQESEEYNTDLGLTTVNELIKNLVINQSSKEEIEKMKIRRYLRTRKHSMFGIRSTDEEFSRLVDEEDLESEKKVHFFDPLENSRVDEMTNRQPKRAKKNCGKSRGQGFMKKDEYELSLPPPISDRFVFEHSSQAEQEIYEPEKNPEIFFQRNLYSSEYTEQIIPPNKCVTDISSLESNIRTPTNEISIEEYIRNYELEFDISLSDKYYINLKGLNYEKMNIFQNILLNEEDTRNNSEFADIIDQIELLQRDIETDSQNNNYDKNIPVNDFLCVLINITNKKDILYKNIISFLKSSISYKAKINNSDTISMILEYKSTKSKIDGIIIKSFVELIFYESMKIYNELMKFLIFEEIKIAERENPINLKHERKVYKKVKIQYLNKMIIILEQGDSNEDISGKLMCEYKKLKFALKSL</sequence>
<organism evidence="1 2">
    <name type="scientific">Spraguea lophii (strain 42_110)</name>
    <name type="common">Microsporidian parasite</name>
    <dbReference type="NCBI Taxonomy" id="1358809"/>
    <lineage>
        <taxon>Eukaryota</taxon>
        <taxon>Fungi</taxon>
        <taxon>Fungi incertae sedis</taxon>
        <taxon>Microsporidia</taxon>
        <taxon>Spragueidae</taxon>
        <taxon>Spraguea</taxon>
    </lineage>
</organism>
<evidence type="ECO:0000313" key="2">
    <source>
        <dbReference type="Proteomes" id="UP000014978"/>
    </source>
</evidence>
<keyword evidence="2" id="KW-1185">Reference proteome</keyword>
<evidence type="ECO:0000313" key="1">
    <source>
        <dbReference type="EMBL" id="EPR78979.1"/>
    </source>
</evidence>
<dbReference type="EMBL" id="ATCN01000458">
    <property type="protein sequence ID" value="EPR78979.1"/>
    <property type="molecule type" value="Genomic_DNA"/>
</dbReference>
<gene>
    <name evidence="1" type="ORF">SLOPH_944</name>
</gene>